<dbReference type="SUPFAM" id="SSF102588">
    <property type="entry name" value="LmbE-like"/>
    <property type="match status" value="1"/>
</dbReference>
<dbReference type="InterPro" id="IPR003737">
    <property type="entry name" value="GlcNAc_PI_deacetylase-related"/>
</dbReference>
<dbReference type="PANTHER" id="PTHR12993">
    <property type="entry name" value="N-ACETYLGLUCOSAMINYL-PHOSPHATIDYLINOSITOL DE-N-ACETYLASE-RELATED"/>
    <property type="match status" value="1"/>
</dbReference>
<dbReference type="EMBL" id="JAOYFC010000002">
    <property type="protein sequence ID" value="MCV6824500.1"/>
    <property type="molecule type" value="Genomic_DNA"/>
</dbReference>
<protein>
    <submittedName>
        <fullName evidence="1">PIG-L family deacetylase</fullName>
    </submittedName>
</protein>
<evidence type="ECO:0000313" key="1">
    <source>
        <dbReference type="EMBL" id="MCV6824500.1"/>
    </source>
</evidence>
<sequence length="231" mass="24759">MSLDIFASSTGPVLVIAPHPDDEILGAGGTIAKLCKEGREVHVCVVTSGRPPLFSPEQTQRVREETTAAHKGLGVKQTHWLGLPAAELTEVPTRELNGTLGKLVAELAPSALLIPHVGDIHIDHQLVHLAAMVSARPHQEAFPPMILAYETLSETNWNTPGATAPFIPNVFVDITDTLEDKLTAFAMFGSQDRGAPHERSVPSLRALATLRGATVHRHAAEAFILIRHVGG</sequence>
<comment type="caution">
    <text evidence="1">The sequence shown here is derived from an EMBL/GenBank/DDBJ whole genome shotgun (WGS) entry which is preliminary data.</text>
</comment>
<evidence type="ECO:0000313" key="2">
    <source>
        <dbReference type="Proteomes" id="UP001208041"/>
    </source>
</evidence>
<dbReference type="InterPro" id="IPR024078">
    <property type="entry name" value="LmbE-like_dom_sf"/>
</dbReference>
<dbReference type="Gene3D" id="3.40.50.10320">
    <property type="entry name" value="LmbE-like"/>
    <property type="match status" value="1"/>
</dbReference>
<dbReference type="PANTHER" id="PTHR12993:SF29">
    <property type="entry name" value="BLR3841 PROTEIN"/>
    <property type="match status" value="1"/>
</dbReference>
<dbReference type="Pfam" id="PF02585">
    <property type="entry name" value="PIG-L"/>
    <property type="match status" value="1"/>
</dbReference>
<dbReference type="RefSeq" id="WP_263953362.1">
    <property type="nucleotide sequence ID" value="NZ_JAOYFC010000002.1"/>
</dbReference>
<reference evidence="1" key="1">
    <citation type="submission" date="2022-10" db="EMBL/GenBank/DDBJ databases">
        <authorList>
            <person name="Yue Y."/>
        </authorList>
    </citation>
    <scope>NUCLEOTIDE SEQUENCE</scope>
    <source>
        <strain evidence="1">Z654</strain>
    </source>
</reference>
<keyword evidence="2" id="KW-1185">Reference proteome</keyword>
<name>A0AAE3IYN3_9RHOB</name>
<dbReference type="Proteomes" id="UP001208041">
    <property type="component" value="Unassembled WGS sequence"/>
</dbReference>
<accession>A0AAE3IYN3</accession>
<organism evidence="1 2">
    <name type="scientific">Halocynthiibacter halioticoli</name>
    <dbReference type="NCBI Taxonomy" id="2986804"/>
    <lineage>
        <taxon>Bacteria</taxon>
        <taxon>Pseudomonadati</taxon>
        <taxon>Pseudomonadota</taxon>
        <taxon>Alphaproteobacteria</taxon>
        <taxon>Rhodobacterales</taxon>
        <taxon>Paracoccaceae</taxon>
        <taxon>Halocynthiibacter</taxon>
    </lineage>
</organism>
<gene>
    <name evidence="1" type="ORF">OH136_08005</name>
</gene>
<dbReference type="GO" id="GO:0016811">
    <property type="term" value="F:hydrolase activity, acting on carbon-nitrogen (but not peptide) bonds, in linear amides"/>
    <property type="evidence" value="ECO:0007669"/>
    <property type="project" value="TreeGrafter"/>
</dbReference>
<proteinExistence type="predicted"/>
<dbReference type="AlphaFoldDB" id="A0AAE3IYN3"/>